<sequence precursor="true">MKKPNNSLFGSRLETIARIAALAVISFGAIALLSWFLLPQNASTGTPLPPQIRANTALAFLLSGACLWLTANKNKNQIRASRYACHFLATVVTLFGSVTLLEFFGQWDFRIDQFLTRDNLAGWAPGRPAFFTALLFLIFGISFLLLDRRVGKRIYPSDTLIIIGMLISILALLGHLCNFPAYYMATFIHPGGRLTLLVALGFTILGTGMLCARPQRGLMAIVTSKTAGGVLARRLLLAPILIPAVLGLLPLLGINRRFLNGDVVWLFAFADLLALTLAIWWNASIVFHIDLKRLAAEQKMLALNDDLEKRVTERTLQLEAANRDLQQEITERRQAELEIQRLNAELEKRVSERTAQLEASNKELESFCYSVSHDLRAPLRSIDGFAHALQEEAGPTLNATSRDHLHIVRSATKHMGRLIDDLLQLSRLNTSQMRLQPVDLSQVAQRIVSDLQRSQPGRSVEFIKPSNLIVQGDERLLSIALQNLLSNAWKFTAKASAPRIELGMEHNNGETLCFVRDNGAGFEMAFAGKLFRAFQRLHSTQEFPGHGIGLATVQRILNRHGGRVWAQSAPNQGATFYFILPNS</sequence>
<dbReference type="Pfam" id="PF00512">
    <property type="entry name" value="HisKA"/>
    <property type="match status" value="1"/>
</dbReference>
<dbReference type="FunFam" id="1.10.287.130:FF:000070">
    <property type="entry name" value="Histidine kinase sensor protein"/>
    <property type="match status" value="1"/>
</dbReference>
<keyword evidence="5 9" id="KW-0418">Kinase</keyword>
<feature type="domain" description="Histidine kinase" evidence="8">
    <location>
        <begin position="370"/>
        <end position="583"/>
    </location>
</feature>
<dbReference type="SMART" id="SM00387">
    <property type="entry name" value="HATPase_c"/>
    <property type="match status" value="1"/>
</dbReference>
<dbReference type="OrthoDB" id="9759607at2"/>
<feature type="transmembrane region" description="Helical" evidence="7">
    <location>
        <begin position="50"/>
        <end position="71"/>
    </location>
</feature>
<protein>
    <recommendedName>
        <fullName evidence="2">histidine kinase</fullName>
        <ecNumber evidence="2">2.7.13.3</ecNumber>
    </recommendedName>
</protein>
<dbReference type="PRINTS" id="PR00344">
    <property type="entry name" value="BCTRLSENSOR"/>
</dbReference>
<feature type="coiled-coil region" evidence="6">
    <location>
        <begin position="304"/>
        <end position="363"/>
    </location>
</feature>
<accession>B9XLZ0</accession>
<proteinExistence type="predicted"/>
<evidence type="ECO:0000256" key="2">
    <source>
        <dbReference type="ARBA" id="ARBA00012438"/>
    </source>
</evidence>
<dbReference type="GO" id="GO:0000155">
    <property type="term" value="F:phosphorelay sensor kinase activity"/>
    <property type="evidence" value="ECO:0007669"/>
    <property type="project" value="InterPro"/>
</dbReference>
<keyword evidence="10" id="KW-1185">Reference proteome</keyword>
<organism evidence="9 10">
    <name type="scientific">Pedosphaera parvula (strain Ellin514)</name>
    <dbReference type="NCBI Taxonomy" id="320771"/>
    <lineage>
        <taxon>Bacteria</taxon>
        <taxon>Pseudomonadati</taxon>
        <taxon>Verrucomicrobiota</taxon>
        <taxon>Pedosphaerae</taxon>
        <taxon>Pedosphaerales</taxon>
        <taxon>Pedosphaeraceae</taxon>
        <taxon>Pedosphaera</taxon>
    </lineage>
</organism>
<feature type="transmembrane region" description="Helical" evidence="7">
    <location>
        <begin position="194"/>
        <end position="214"/>
    </location>
</feature>
<feature type="transmembrane region" description="Helical" evidence="7">
    <location>
        <begin position="20"/>
        <end position="38"/>
    </location>
</feature>
<keyword evidence="6" id="KW-0175">Coiled coil</keyword>
<dbReference type="AlphaFoldDB" id="B9XLZ0"/>
<evidence type="ECO:0000256" key="5">
    <source>
        <dbReference type="ARBA" id="ARBA00022777"/>
    </source>
</evidence>
<dbReference type="InterPro" id="IPR005467">
    <property type="entry name" value="His_kinase_dom"/>
</dbReference>
<evidence type="ECO:0000259" key="8">
    <source>
        <dbReference type="PROSITE" id="PS50109"/>
    </source>
</evidence>
<name>B9XLZ0_PEDPL</name>
<dbReference type="RefSeq" id="WP_007416829.1">
    <property type="nucleotide sequence ID" value="NZ_ABOX02000032.1"/>
</dbReference>
<dbReference type="GO" id="GO:0030295">
    <property type="term" value="F:protein kinase activator activity"/>
    <property type="evidence" value="ECO:0007669"/>
    <property type="project" value="TreeGrafter"/>
</dbReference>
<dbReference type="EMBL" id="ABOX02000032">
    <property type="protein sequence ID" value="EEF59118.1"/>
    <property type="molecule type" value="Genomic_DNA"/>
</dbReference>
<evidence type="ECO:0000313" key="9">
    <source>
        <dbReference type="EMBL" id="EEF59118.1"/>
    </source>
</evidence>
<dbReference type="InterPro" id="IPR050351">
    <property type="entry name" value="BphY/WalK/GraS-like"/>
</dbReference>
<evidence type="ECO:0000256" key="3">
    <source>
        <dbReference type="ARBA" id="ARBA00022553"/>
    </source>
</evidence>
<dbReference type="Gene3D" id="3.30.565.10">
    <property type="entry name" value="Histidine kinase-like ATPase, C-terminal domain"/>
    <property type="match status" value="1"/>
</dbReference>
<evidence type="ECO:0000256" key="7">
    <source>
        <dbReference type="SAM" id="Phobius"/>
    </source>
</evidence>
<keyword evidence="4" id="KW-0808">Transferase</keyword>
<feature type="transmembrane region" description="Helical" evidence="7">
    <location>
        <begin position="159"/>
        <end position="182"/>
    </location>
</feature>
<keyword evidence="7" id="KW-0812">Transmembrane</keyword>
<dbReference type="GO" id="GO:0007234">
    <property type="term" value="P:osmosensory signaling via phosphorelay pathway"/>
    <property type="evidence" value="ECO:0007669"/>
    <property type="project" value="TreeGrafter"/>
</dbReference>
<keyword evidence="3" id="KW-0597">Phosphoprotein</keyword>
<dbReference type="InterPro" id="IPR004358">
    <property type="entry name" value="Sig_transdc_His_kin-like_C"/>
</dbReference>
<dbReference type="PANTHER" id="PTHR42878:SF15">
    <property type="entry name" value="BACTERIOPHYTOCHROME"/>
    <property type="match status" value="1"/>
</dbReference>
<keyword evidence="7" id="KW-0472">Membrane</keyword>
<dbReference type="STRING" id="320771.Cflav_PD1610"/>
<dbReference type="EC" id="2.7.13.3" evidence="2"/>
<dbReference type="PANTHER" id="PTHR42878">
    <property type="entry name" value="TWO-COMPONENT HISTIDINE KINASE"/>
    <property type="match status" value="1"/>
</dbReference>
<dbReference type="InterPro" id="IPR036097">
    <property type="entry name" value="HisK_dim/P_sf"/>
</dbReference>
<evidence type="ECO:0000256" key="6">
    <source>
        <dbReference type="SAM" id="Coils"/>
    </source>
</evidence>
<gene>
    <name evidence="9" type="ORF">Cflav_PD1610</name>
</gene>
<dbReference type="GO" id="GO:0000156">
    <property type="term" value="F:phosphorelay response regulator activity"/>
    <property type="evidence" value="ECO:0007669"/>
    <property type="project" value="TreeGrafter"/>
</dbReference>
<reference evidence="9 10" key="1">
    <citation type="journal article" date="2011" name="J. Bacteriol.">
        <title>Genome sequence of 'Pedosphaera parvula' Ellin514, an aerobic Verrucomicrobial isolate from pasture soil.</title>
        <authorList>
            <person name="Kant R."/>
            <person name="van Passel M.W."/>
            <person name="Sangwan P."/>
            <person name="Palva A."/>
            <person name="Lucas S."/>
            <person name="Copeland A."/>
            <person name="Lapidus A."/>
            <person name="Glavina Del Rio T."/>
            <person name="Dalin E."/>
            <person name="Tice H."/>
            <person name="Bruce D."/>
            <person name="Goodwin L."/>
            <person name="Pitluck S."/>
            <person name="Chertkov O."/>
            <person name="Larimer F.W."/>
            <person name="Land M.L."/>
            <person name="Hauser L."/>
            <person name="Brettin T.S."/>
            <person name="Detter J.C."/>
            <person name="Han S."/>
            <person name="de Vos W.M."/>
            <person name="Janssen P.H."/>
            <person name="Smidt H."/>
        </authorList>
    </citation>
    <scope>NUCLEOTIDE SEQUENCE [LARGE SCALE GENOMIC DNA]</scope>
    <source>
        <strain evidence="9 10">Ellin514</strain>
    </source>
</reference>
<dbReference type="CDD" id="cd00082">
    <property type="entry name" value="HisKA"/>
    <property type="match status" value="1"/>
</dbReference>
<dbReference type="Proteomes" id="UP000003688">
    <property type="component" value="Unassembled WGS sequence"/>
</dbReference>
<feature type="transmembrane region" description="Helical" evidence="7">
    <location>
        <begin position="264"/>
        <end position="283"/>
    </location>
</feature>
<dbReference type="InterPro" id="IPR003661">
    <property type="entry name" value="HisK_dim/P_dom"/>
</dbReference>
<dbReference type="SMART" id="SM00388">
    <property type="entry name" value="HisKA"/>
    <property type="match status" value="1"/>
</dbReference>
<evidence type="ECO:0000256" key="1">
    <source>
        <dbReference type="ARBA" id="ARBA00000085"/>
    </source>
</evidence>
<dbReference type="SUPFAM" id="SSF55874">
    <property type="entry name" value="ATPase domain of HSP90 chaperone/DNA topoisomerase II/histidine kinase"/>
    <property type="match status" value="1"/>
</dbReference>
<feature type="transmembrane region" description="Helical" evidence="7">
    <location>
        <begin position="235"/>
        <end position="252"/>
    </location>
</feature>
<dbReference type="PROSITE" id="PS50109">
    <property type="entry name" value="HIS_KIN"/>
    <property type="match status" value="1"/>
</dbReference>
<feature type="transmembrane region" description="Helical" evidence="7">
    <location>
        <begin position="127"/>
        <end position="147"/>
    </location>
</feature>
<dbReference type="InterPro" id="IPR003594">
    <property type="entry name" value="HATPase_dom"/>
</dbReference>
<comment type="catalytic activity">
    <reaction evidence="1">
        <text>ATP + protein L-histidine = ADP + protein N-phospho-L-histidine.</text>
        <dbReference type="EC" id="2.7.13.3"/>
    </reaction>
</comment>
<evidence type="ECO:0000313" key="10">
    <source>
        <dbReference type="Proteomes" id="UP000003688"/>
    </source>
</evidence>
<dbReference type="Pfam" id="PF02518">
    <property type="entry name" value="HATPase_c"/>
    <property type="match status" value="1"/>
</dbReference>
<dbReference type="Gene3D" id="1.10.287.130">
    <property type="match status" value="1"/>
</dbReference>
<comment type="caution">
    <text evidence="9">The sequence shown here is derived from an EMBL/GenBank/DDBJ whole genome shotgun (WGS) entry which is preliminary data.</text>
</comment>
<evidence type="ECO:0000256" key="4">
    <source>
        <dbReference type="ARBA" id="ARBA00022679"/>
    </source>
</evidence>
<dbReference type="InterPro" id="IPR036890">
    <property type="entry name" value="HATPase_C_sf"/>
</dbReference>
<keyword evidence="7" id="KW-1133">Transmembrane helix</keyword>
<feature type="transmembrane region" description="Helical" evidence="7">
    <location>
        <begin position="83"/>
        <end position="107"/>
    </location>
</feature>
<dbReference type="SUPFAM" id="SSF47384">
    <property type="entry name" value="Homodimeric domain of signal transducing histidine kinase"/>
    <property type="match status" value="1"/>
</dbReference>
<dbReference type="FunFam" id="3.30.565.10:FF:000006">
    <property type="entry name" value="Sensor histidine kinase WalK"/>
    <property type="match status" value="1"/>
</dbReference>